<accession>B2TMS5</accession>
<dbReference type="InterPro" id="IPR001387">
    <property type="entry name" value="Cro/C1-type_HTH"/>
</dbReference>
<protein>
    <submittedName>
        <fullName evidence="2">Transcriptional regulator, Cro/CI family</fullName>
    </submittedName>
</protein>
<gene>
    <name evidence="2" type="ordered locus">CLL_A1879</name>
</gene>
<reference evidence="2" key="1">
    <citation type="submission" date="2009-06" db="EMBL/GenBank/DDBJ databases">
        <authorList>
            <consortium name="US DOE Joint Genome Institute (JGI-PGF)"/>
            <person name="Lucas S."/>
            <person name="Copeland A."/>
            <person name="Lapidus A."/>
            <person name="Glavina del Rio T."/>
            <person name="Dalin E."/>
            <person name="Tice H."/>
            <person name="Bruce D."/>
            <person name="Goodwin L."/>
            <person name="Pitluck S."/>
            <person name="Kyrpides N."/>
            <person name="Mavromatis K."/>
            <person name="Ivanova N."/>
            <person name="Saunders E."/>
            <person name="Brettin T."/>
            <person name="Detter J.C."/>
            <person name="Han C."/>
            <person name="Larimer F."/>
            <person name="Land M."/>
            <person name="Hauser L."/>
            <person name="Markowitz V."/>
            <person name="Cheng J.-F."/>
            <person name="Hugenholtz P."/>
            <person name="Woyke T."/>
            <person name="Wu D."/>
            <person name="Gronow S."/>
            <person name="Klenk H.-P."/>
            <person name="Eisen J.A."/>
        </authorList>
    </citation>
    <scope>NUCLEOTIDE SEQUENCE</scope>
    <source>
        <strain evidence="2">Eklund 17B</strain>
    </source>
</reference>
<dbReference type="SMART" id="SM00530">
    <property type="entry name" value="HTH_XRE"/>
    <property type="match status" value="1"/>
</dbReference>
<dbReference type="SUPFAM" id="SSF47413">
    <property type="entry name" value="lambda repressor-like DNA-binding domains"/>
    <property type="match status" value="1"/>
</dbReference>
<dbReference type="Gene3D" id="1.10.260.40">
    <property type="entry name" value="lambda repressor-like DNA-binding domains"/>
    <property type="match status" value="1"/>
</dbReference>
<dbReference type="HOGENOM" id="CLU_2715187_0_0_9"/>
<evidence type="ECO:0000259" key="1">
    <source>
        <dbReference type="PROSITE" id="PS50943"/>
    </source>
</evidence>
<dbReference type="InterPro" id="IPR010982">
    <property type="entry name" value="Lambda_DNA-bd_dom_sf"/>
</dbReference>
<evidence type="ECO:0000313" key="2">
    <source>
        <dbReference type="EMBL" id="ACD24244.1"/>
    </source>
</evidence>
<dbReference type="EMBL" id="CP001056">
    <property type="protein sequence ID" value="ACD24244.1"/>
    <property type="molecule type" value="Genomic_DNA"/>
</dbReference>
<dbReference type="Pfam" id="PF13413">
    <property type="entry name" value="HTH_25"/>
    <property type="match status" value="1"/>
</dbReference>
<dbReference type="AlphaFoldDB" id="B2TMS5"/>
<proteinExistence type="predicted"/>
<dbReference type="PATRIC" id="fig|935198.13.peg.1829"/>
<accession>U4PG95</accession>
<reference evidence="2" key="2">
    <citation type="submission" date="2009-08" db="EMBL/GenBank/DDBJ databases">
        <authorList>
            <person name="Shrivastava S."/>
            <person name="Brinkac L.M."/>
            <person name="Dodson R.J."/>
            <person name="Harkins D.M."/>
            <person name="Durkin A.S."/>
            <person name="Sutton G."/>
        </authorList>
    </citation>
    <scope>NUCLEOTIDE SEQUENCE</scope>
    <source>
        <strain evidence="2">Eklund 17B</strain>
    </source>
</reference>
<name>B2TMS5_CLOBB</name>
<dbReference type="PROSITE" id="PS50943">
    <property type="entry name" value="HTH_CROC1"/>
    <property type="match status" value="1"/>
</dbReference>
<sequence>MLKNKRLKLNLSIEELSIKLNIKEDYLRKLEDYPNTCDPDINLIIKLSKALKLNPVKVFLFFVEHIKKQDK</sequence>
<dbReference type="KEGG" id="cbk:CLL_A1879"/>
<dbReference type="CDD" id="cd00093">
    <property type="entry name" value="HTH_XRE"/>
    <property type="match status" value="1"/>
</dbReference>
<organism evidence="2">
    <name type="scientific">Clostridium botulinum (strain Eklund 17B / Type B)</name>
    <dbReference type="NCBI Taxonomy" id="935198"/>
    <lineage>
        <taxon>Bacteria</taxon>
        <taxon>Bacillati</taxon>
        <taxon>Bacillota</taxon>
        <taxon>Clostridia</taxon>
        <taxon>Eubacteriales</taxon>
        <taxon>Clostridiaceae</taxon>
        <taxon>Clostridium</taxon>
    </lineage>
</organism>
<dbReference type="GO" id="GO:0003677">
    <property type="term" value="F:DNA binding"/>
    <property type="evidence" value="ECO:0007669"/>
    <property type="project" value="InterPro"/>
</dbReference>
<feature type="domain" description="HTH cro/C1-type" evidence="1">
    <location>
        <begin position="2"/>
        <end position="58"/>
    </location>
</feature>